<proteinExistence type="predicted"/>
<keyword evidence="6" id="KW-1185">Reference proteome</keyword>
<protein>
    <submittedName>
        <fullName evidence="3">Transmembrane protein, putative</fullName>
    </submittedName>
</protein>
<keyword evidence="1 3" id="KW-0812">Transmembrane</keyword>
<dbReference type="Proteomes" id="UP000002051">
    <property type="component" value="Unassembled WGS sequence"/>
</dbReference>
<name>Q2HRU9_MEDTR</name>
<dbReference type="EnsemblPlants" id="AES80762">
    <property type="protein sequence ID" value="AES80762"/>
    <property type="gene ID" value="MTR_7g084730"/>
</dbReference>
<evidence type="ECO:0000313" key="5">
    <source>
        <dbReference type="EnsemblPlants" id="AES80762"/>
    </source>
</evidence>
<dbReference type="Gramene" id="rna41996">
    <property type="protein sequence ID" value="RHN47402.1"/>
    <property type="gene ID" value="gene41996"/>
</dbReference>
<feature type="transmembrane region" description="Helical" evidence="1">
    <location>
        <begin position="29"/>
        <end position="49"/>
    </location>
</feature>
<sequence length="92" mass="10177">MFPTIRPSQVRSSSLAGVLPLPRFLLNRLIWFDLLISVVTSFVQISLCVRSGRISSEKRSTSRCSPAVVVSESEGGEEEGGFYVVMVFYGVF</sequence>
<reference evidence="2" key="1">
    <citation type="submission" date="2005-04" db="EMBL/GenBank/DDBJ databases">
        <authorList>
            <person name="Town C.D."/>
        </authorList>
    </citation>
    <scope>NUCLEOTIDE SEQUENCE</scope>
</reference>
<gene>
    <name evidence="3" type="ordered locus">MTR_7g084730</name>
    <name evidence="2" type="ORF">MtrDRAFT_AC157890g23v2</name>
    <name evidence="4" type="ORF">MtrunA17_Chr7g0252591</name>
</gene>
<dbReference type="PaxDb" id="3880-AES80762"/>
<keyword evidence="1" id="KW-1133">Transmembrane helix</keyword>
<dbReference type="Proteomes" id="UP000265566">
    <property type="component" value="Chromosome 7"/>
</dbReference>
<organism evidence="2">
    <name type="scientific">Medicago truncatula</name>
    <name type="common">Barrel medic</name>
    <name type="synonym">Medicago tribuloides</name>
    <dbReference type="NCBI Taxonomy" id="3880"/>
    <lineage>
        <taxon>Eukaryota</taxon>
        <taxon>Viridiplantae</taxon>
        <taxon>Streptophyta</taxon>
        <taxon>Embryophyta</taxon>
        <taxon>Tracheophyta</taxon>
        <taxon>Spermatophyta</taxon>
        <taxon>Magnoliopsida</taxon>
        <taxon>eudicotyledons</taxon>
        <taxon>Gunneridae</taxon>
        <taxon>Pentapetalae</taxon>
        <taxon>rosids</taxon>
        <taxon>fabids</taxon>
        <taxon>Fabales</taxon>
        <taxon>Fabaceae</taxon>
        <taxon>Papilionoideae</taxon>
        <taxon>50 kb inversion clade</taxon>
        <taxon>NPAAA clade</taxon>
        <taxon>Hologalegina</taxon>
        <taxon>IRL clade</taxon>
        <taxon>Trifolieae</taxon>
        <taxon>Medicago</taxon>
    </lineage>
</organism>
<evidence type="ECO:0000313" key="2">
    <source>
        <dbReference type="EMBL" id="ABD33174.1"/>
    </source>
</evidence>
<dbReference type="EMBL" id="AC157890">
    <property type="protein sequence ID" value="ABD33174.1"/>
    <property type="molecule type" value="Genomic_DNA"/>
</dbReference>
<evidence type="ECO:0000313" key="3">
    <source>
        <dbReference type="EMBL" id="AES80762.1"/>
    </source>
</evidence>
<dbReference type="EMBL" id="CM001223">
    <property type="protein sequence ID" value="AES80762.1"/>
    <property type="molecule type" value="Genomic_DNA"/>
</dbReference>
<evidence type="ECO:0000313" key="4">
    <source>
        <dbReference type="EMBL" id="RHN47402.1"/>
    </source>
</evidence>
<keyword evidence="1" id="KW-0472">Membrane</keyword>
<reference evidence="4" key="6">
    <citation type="journal article" date="2018" name="Nat. Plants">
        <title>Whole-genome landscape of Medicago truncatula symbiotic genes.</title>
        <authorList>
            <person name="Pecrix Y."/>
            <person name="Gamas P."/>
            <person name="Carrere S."/>
        </authorList>
    </citation>
    <scope>NUCLEOTIDE SEQUENCE</scope>
    <source>
        <tissue evidence="4">Leaves</tissue>
    </source>
</reference>
<accession>Q2HRU9</accession>
<dbReference type="EMBL" id="PSQE01000007">
    <property type="protein sequence ID" value="RHN47402.1"/>
    <property type="molecule type" value="Genomic_DNA"/>
</dbReference>
<dbReference type="AlphaFoldDB" id="Q2HRU9"/>
<reference evidence="5" key="5">
    <citation type="submission" date="2015-04" db="UniProtKB">
        <authorList>
            <consortium name="EnsemblPlants"/>
        </authorList>
    </citation>
    <scope>IDENTIFICATION</scope>
    <source>
        <strain evidence="5">cv. Jemalong A17</strain>
    </source>
</reference>
<dbReference type="HOGENOM" id="CLU_2416679_0_0_1"/>
<reference evidence="2" key="2">
    <citation type="submission" date="2007-03" db="EMBL/GenBank/DDBJ databases">
        <authorList>
            <consortium name="The International Medicago Genome Annotation Group"/>
        </authorList>
    </citation>
    <scope>NUCLEOTIDE SEQUENCE</scope>
</reference>
<evidence type="ECO:0000313" key="6">
    <source>
        <dbReference type="Proteomes" id="UP000002051"/>
    </source>
</evidence>
<reference evidence="3 6" key="3">
    <citation type="journal article" date="2011" name="Nature">
        <title>The Medicago genome provides insight into the evolution of rhizobial symbioses.</title>
        <authorList>
            <person name="Young N.D."/>
            <person name="Debelle F."/>
            <person name="Oldroyd G.E."/>
            <person name="Geurts R."/>
            <person name="Cannon S.B."/>
            <person name="Udvardi M.K."/>
            <person name="Benedito V.A."/>
            <person name="Mayer K.F."/>
            <person name="Gouzy J."/>
            <person name="Schoof H."/>
            <person name="Van de Peer Y."/>
            <person name="Proost S."/>
            <person name="Cook D.R."/>
            <person name="Meyers B.C."/>
            <person name="Spannagl M."/>
            <person name="Cheung F."/>
            <person name="De Mita S."/>
            <person name="Krishnakumar V."/>
            <person name="Gundlach H."/>
            <person name="Zhou S."/>
            <person name="Mudge J."/>
            <person name="Bharti A.K."/>
            <person name="Murray J.D."/>
            <person name="Naoumkina M.A."/>
            <person name="Rosen B."/>
            <person name="Silverstein K.A."/>
            <person name="Tang H."/>
            <person name="Rombauts S."/>
            <person name="Zhao P.X."/>
            <person name="Zhou P."/>
            <person name="Barbe V."/>
            <person name="Bardou P."/>
            <person name="Bechner M."/>
            <person name="Bellec A."/>
            <person name="Berger A."/>
            <person name="Berges H."/>
            <person name="Bidwell S."/>
            <person name="Bisseling T."/>
            <person name="Choisne N."/>
            <person name="Couloux A."/>
            <person name="Denny R."/>
            <person name="Deshpande S."/>
            <person name="Dai X."/>
            <person name="Doyle J.J."/>
            <person name="Dudez A.M."/>
            <person name="Farmer A.D."/>
            <person name="Fouteau S."/>
            <person name="Franken C."/>
            <person name="Gibelin C."/>
            <person name="Gish J."/>
            <person name="Goldstein S."/>
            <person name="Gonzalez A.J."/>
            <person name="Green P.J."/>
            <person name="Hallab A."/>
            <person name="Hartog M."/>
            <person name="Hua A."/>
            <person name="Humphray S.J."/>
            <person name="Jeong D.H."/>
            <person name="Jing Y."/>
            <person name="Jocker A."/>
            <person name="Kenton S.M."/>
            <person name="Kim D.J."/>
            <person name="Klee K."/>
            <person name="Lai H."/>
            <person name="Lang C."/>
            <person name="Lin S."/>
            <person name="Macmil S.L."/>
            <person name="Magdelenat G."/>
            <person name="Matthews L."/>
            <person name="McCorrison J."/>
            <person name="Monaghan E.L."/>
            <person name="Mun J.H."/>
            <person name="Najar F.Z."/>
            <person name="Nicholson C."/>
            <person name="Noirot C."/>
            <person name="O'Bleness M."/>
            <person name="Paule C.R."/>
            <person name="Poulain J."/>
            <person name="Prion F."/>
            <person name="Qin B."/>
            <person name="Qu C."/>
            <person name="Retzel E.F."/>
            <person name="Riddle C."/>
            <person name="Sallet E."/>
            <person name="Samain S."/>
            <person name="Samson N."/>
            <person name="Sanders I."/>
            <person name="Saurat O."/>
            <person name="Scarpelli C."/>
            <person name="Schiex T."/>
            <person name="Segurens B."/>
            <person name="Severin A.J."/>
            <person name="Sherrier D.J."/>
            <person name="Shi R."/>
            <person name="Sims S."/>
            <person name="Singer S.R."/>
            <person name="Sinharoy S."/>
            <person name="Sterck L."/>
            <person name="Viollet A."/>
            <person name="Wang B.B."/>
            <person name="Wang K."/>
            <person name="Wang M."/>
            <person name="Wang X."/>
            <person name="Warfsmann J."/>
            <person name="Weissenbach J."/>
            <person name="White D.D."/>
            <person name="White J.D."/>
            <person name="Wiley G.B."/>
            <person name="Wincker P."/>
            <person name="Xing Y."/>
            <person name="Yang L."/>
            <person name="Yao Z."/>
            <person name="Ying F."/>
            <person name="Zhai J."/>
            <person name="Zhou L."/>
            <person name="Zuber A."/>
            <person name="Denarie J."/>
            <person name="Dixon R.A."/>
            <person name="May G.D."/>
            <person name="Schwartz D.C."/>
            <person name="Rogers J."/>
            <person name="Quetier F."/>
            <person name="Town C.D."/>
            <person name="Roe B.A."/>
        </authorList>
    </citation>
    <scope>NUCLEOTIDE SEQUENCE [LARGE SCALE GENOMIC DNA]</scope>
    <source>
        <strain evidence="3">A17</strain>
        <strain evidence="5 6">cv. Jemalong A17</strain>
    </source>
</reference>
<reference evidence="3 6" key="4">
    <citation type="journal article" date="2014" name="BMC Genomics">
        <title>An improved genome release (version Mt4.0) for the model legume Medicago truncatula.</title>
        <authorList>
            <person name="Tang H."/>
            <person name="Krishnakumar V."/>
            <person name="Bidwell S."/>
            <person name="Rosen B."/>
            <person name="Chan A."/>
            <person name="Zhou S."/>
            <person name="Gentzbittel L."/>
            <person name="Childs K.L."/>
            <person name="Yandell M."/>
            <person name="Gundlach H."/>
            <person name="Mayer K.F."/>
            <person name="Schwartz D.C."/>
            <person name="Town C.D."/>
        </authorList>
    </citation>
    <scope>GENOME REANNOTATION</scope>
    <source>
        <strain evidence="5 6">cv. Jemalong A17</strain>
    </source>
</reference>
<evidence type="ECO:0000256" key="1">
    <source>
        <dbReference type="SAM" id="Phobius"/>
    </source>
</evidence>